<keyword evidence="3" id="KW-1185">Reference proteome</keyword>
<accession>A0A504YW11</accession>
<evidence type="ECO:0000256" key="1">
    <source>
        <dbReference type="SAM" id="MobiDB-lite"/>
    </source>
</evidence>
<name>A0A504YW11_FASGI</name>
<dbReference type="AlphaFoldDB" id="A0A504YW11"/>
<evidence type="ECO:0000313" key="3">
    <source>
        <dbReference type="Proteomes" id="UP000316759"/>
    </source>
</evidence>
<feature type="region of interest" description="Disordered" evidence="1">
    <location>
        <begin position="1"/>
        <end position="50"/>
    </location>
</feature>
<protein>
    <submittedName>
        <fullName evidence="2">Uncharacterized protein</fullName>
    </submittedName>
</protein>
<organism evidence="2 3">
    <name type="scientific">Fasciola gigantica</name>
    <name type="common">Giant liver fluke</name>
    <dbReference type="NCBI Taxonomy" id="46835"/>
    <lineage>
        <taxon>Eukaryota</taxon>
        <taxon>Metazoa</taxon>
        <taxon>Spiralia</taxon>
        <taxon>Lophotrochozoa</taxon>
        <taxon>Platyhelminthes</taxon>
        <taxon>Trematoda</taxon>
        <taxon>Digenea</taxon>
        <taxon>Plagiorchiida</taxon>
        <taxon>Echinostomata</taxon>
        <taxon>Echinostomatoidea</taxon>
        <taxon>Fasciolidae</taxon>
        <taxon>Fasciola</taxon>
    </lineage>
</organism>
<dbReference type="EMBL" id="SUNJ01004027">
    <property type="protein sequence ID" value="TPP64789.1"/>
    <property type="molecule type" value="Genomic_DNA"/>
</dbReference>
<proteinExistence type="predicted"/>
<gene>
    <name evidence="2" type="ORF">FGIG_05392</name>
</gene>
<evidence type="ECO:0000313" key="2">
    <source>
        <dbReference type="EMBL" id="TPP64789.1"/>
    </source>
</evidence>
<comment type="caution">
    <text evidence="2">The sequence shown here is derived from an EMBL/GenBank/DDBJ whole genome shotgun (WGS) entry which is preliminary data.</text>
</comment>
<sequence>MAPPGEKQAAKRVSNNTTNDERNEVFSRPPSIRIARLRPRKRVAIPSQPD</sequence>
<dbReference type="Proteomes" id="UP000316759">
    <property type="component" value="Unassembled WGS sequence"/>
</dbReference>
<reference evidence="2 3" key="1">
    <citation type="submission" date="2019-04" db="EMBL/GenBank/DDBJ databases">
        <title>Annotation for the trematode Fasciola gigantica.</title>
        <authorList>
            <person name="Choi Y.-J."/>
        </authorList>
    </citation>
    <scope>NUCLEOTIDE SEQUENCE [LARGE SCALE GENOMIC DNA]</scope>
    <source>
        <strain evidence="2">Uganda_cow_1</strain>
    </source>
</reference>